<dbReference type="PANTHER" id="PTHR48073">
    <property type="entry name" value="O-SUCCINYLBENZOATE SYNTHASE-RELATED"/>
    <property type="match status" value="1"/>
</dbReference>
<evidence type="ECO:0000256" key="4">
    <source>
        <dbReference type="HAMAP-Rule" id="MF_00470"/>
    </source>
</evidence>
<accession>A0A1Q2CCJ5</accession>
<feature type="binding site" evidence="4">
    <location>
        <position position="177"/>
    </location>
    <ligand>
        <name>Mg(2+)</name>
        <dbReference type="ChEBI" id="CHEBI:18420"/>
    </ligand>
</feature>
<dbReference type="HAMAP" id="MF_00470">
    <property type="entry name" value="MenC_1"/>
    <property type="match status" value="1"/>
</dbReference>
<keyword evidence="6" id="KW-1185">Reference proteome</keyword>
<feature type="binding site" evidence="4">
    <location>
        <position position="153"/>
    </location>
    <ligand>
        <name>Mg(2+)</name>
        <dbReference type="ChEBI" id="CHEBI:18420"/>
    </ligand>
</feature>
<dbReference type="STRING" id="1610493.RPIT_02580"/>
<dbReference type="Pfam" id="PF13378">
    <property type="entry name" value="MR_MLE_C"/>
    <property type="match status" value="1"/>
</dbReference>
<sequence>MTPFVYDIALSVPFRGLSRRSGVLFEGPAGWAEWSPFPEYGDQEAAEWLRSALETATHGHPATVRDRVEVNGIVPALSPADAAARAVTSGCRTIKIKVAAPGDPVADDVARVAAVREALPSARLRVDANGGWTLAQAAEALRLLEPMGLEYAEQPCATFGELASLRAMETGVLIAADESIRRADDPYRVRDAGAADVAVLKVQPLGGARACLRLADELGLPVVVSSAVETSVGLASGLALAGALPDLPFACGLETGRLLAGDVATEPLVPDDGWLVVRDVTPDPALLRVHRAGPDLTSFWLDRWERVSRIVEDQG</sequence>
<dbReference type="UniPathway" id="UPA00079"/>
<reference evidence="5 6" key="1">
    <citation type="journal article" date="2016" name="Int. J. Syst. Evol. Microbiol.">
        <title>Tessaracoccus flavus sp. nov., isolated from the drainage system of a lindane-producing factory.</title>
        <authorList>
            <person name="Kumari R."/>
            <person name="Singh P."/>
            <person name="Schumann P."/>
            <person name="Lal R."/>
        </authorList>
    </citation>
    <scope>NUCLEOTIDE SEQUENCE [LARGE SCALE GENOMIC DNA]</scope>
    <source>
        <strain evidence="5 6">RP1T</strain>
    </source>
</reference>
<comment type="pathway">
    <text evidence="4">Quinol/quinone metabolism; menaquinone biosynthesis.</text>
</comment>
<feature type="binding site" evidence="4">
    <location>
        <position position="127"/>
    </location>
    <ligand>
        <name>Mg(2+)</name>
        <dbReference type="ChEBI" id="CHEBI:18420"/>
    </ligand>
</feature>
<dbReference type="Pfam" id="PF18374">
    <property type="entry name" value="Enolase_like_N"/>
    <property type="match status" value="1"/>
</dbReference>
<keyword evidence="3 4" id="KW-0456">Lyase</keyword>
<dbReference type="UniPathway" id="UPA01057">
    <property type="reaction ID" value="UER00165"/>
</dbReference>
<proteinExistence type="inferred from homology"/>
<dbReference type="AlphaFoldDB" id="A0A1Q2CCJ5"/>
<keyword evidence="4" id="KW-0474">Menaquinone biosynthesis</keyword>
<feature type="active site" description="Proton acceptor" evidence="4">
    <location>
        <position position="201"/>
    </location>
</feature>
<dbReference type="GO" id="GO:0043748">
    <property type="term" value="F:O-succinylbenzoate synthase activity"/>
    <property type="evidence" value="ECO:0007669"/>
    <property type="project" value="UniProtKB-EC"/>
</dbReference>
<evidence type="ECO:0000256" key="2">
    <source>
        <dbReference type="ARBA" id="ARBA00022842"/>
    </source>
</evidence>
<evidence type="ECO:0000256" key="3">
    <source>
        <dbReference type="ARBA" id="ARBA00023239"/>
    </source>
</evidence>
<dbReference type="InterPro" id="IPR013342">
    <property type="entry name" value="Mandelate_racemase_C"/>
</dbReference>
<protein>
    <recommendedName>
        <fullName evidence="4">o-succinylbenzoate synthase</fullName>
        <shortName evidence="4">OSB synthase</shortName>
        <shortName evidence="4">OSBS</shortName>
        <ecNumber evidence="4">4.2.1.113</ecNumber>
    </recommendedName>
    <alternativeName>
        <fullName evidence="4">4-(2'-carboxyphenyl)-4-oxybutyric acid synthase</fullName>
    </alternativeName>
    <alternativeName>
        <fullName evidence="4">o-succinylbenzoic acid synthase</fullName>
    </alternativeName>
</protein>
<comment type="similarity">
    <text evidence="4">Belongs to the mandelate racemase/muconate lactonizing enzyme family. MenC type 1 subfamily.</text>
</comment>
<comment type="pathway">
    <text evidence="4">Quinol/quinone metabolism; 1,4-dihydroxy-2-naphthoate biosynthesis; 1,4-dihydroxy-2-naphthoate from chorismate: step 4/7.</text>
</comment>
<dbReference type="InterPro" id="IPR010196">
    <property type="entry name" value="OSB_synthase_MenC1"/>
</dbReference>
<dbReference type="GO" id="GO:0000287">
    <property type="term" value="F:magnesium ion binding"/>
    <property type="evidence" value="ECO:0007669"/>
    <property type="project" value="UniProtKB-UniRule"/>
</dbReference>
<comment type="function">
    <text evidence="4">Converts 2-succinyl-6-hydroxy-2,4-cyclohexadiene-1-carboxylate (SHCHC) to 2-succinylbenzoate (OSB).</text>
</comment>
<feature type="active site" description="Proton donor" evidence="4">
    <location>
        <position position="97"/>
    </location>
</feature>
<dbReference type="SMART" id="SM00922">
    <property type="entry name" value="MR_MLE"/>
    <property type="match status" value="1"/>
</dbReference>
<dbReference type="CDD" id="cd03320">
    <property type="entry name" value="OSBS"/>
    <property type="match status" value="1"/>
</dbReference>
<comment type="catalytic activity">
    <reaction evidence="4">
        <text>(1R,6R)-6-hydroxy-2-succinyl-cyclohexa-2,4-diene-1-carboxylate = 2-succinylbenzoate + H2O</text>
        <dbReference type="Rhea" id="RHEA:10196"/>
        <dbReference type="ChEBI" id="CHEBI:15377"/>
        <dbReference type="ChEBI" id="CHEBI:18325"/>
        <dbReference type="ChEBI" id="CHEBI:58689"/>
        <dbReference type="EC" id="4.2.1.113"/>
    </reaction>
</comment>
<dbReference type="RefSeq" id="WP_077340304.1">
    <property type="nucleotide sequence ID" value="NZ_CP019605.1"/>
</dbReference>
<dbReference type="SUPFAM" id="SSF51604">
    <property type="entry name" value="Enolase C-terminal domain-like"/>
    <property type="match status" value="1"/>
</dbReference>
<dbReference type="SFLD" id="SFLDS00001">
    <property type="entry name" value="Enolase"/>
    <property type="match status" value="1"/>
</dbReference>
<keyword evidence="1 4" id="KW-0479">Metal-binding</keyword>
<dbReference type="SFLD" id="SFLDF00009">
    <property type="entry name" value="o-succinylbenzoate_synthase"/>
    <property type="match status" value="1"/>
</dbReference>
<dbReference type="Proteomes" id="UP000188324">
    <property type="component" value="Chromosome"/>
</dbReference>
<dbReference type="EC" id="4.2.1.113" evidence="4"/>
<evidence type="ECO:0000313" key="6">
    <source>
        <dbReference type="Proteomes" id="UP000188324"/>
    </source>
</evidence>
<name>A0A1Q2CCJ5_9ACTN</name>
<dbReference type="InterPro" id="IPR029065">
    <property type="entry name" value="Enolase_C-like"/>
</dbReference>
<evidence type="ECO:0000313" key="5">
    <source>
        <dbReference type="EMBL" id="AQP43839.1"/>
    </source>
</evidence>
<dbReference type="InterPro" id="IPR036849">
    <property type="entry name" value="Enolase-like_C_sf"/>
</dbReference>
<dbReference type="GO" id="GO:0009234">
    <property type="term" value="P:menaquinone biosynthetic process"/>
    <property type="evidence" value="ECO:0007669"/>
    <property type="project" value="UniProtKB-UniRule"/>
</dbReference>
<keyword evidence="2 4" id="KW-0460">Magnesium</keyword>
<evidence type="ECO:0000256" key="1">
    <source>
        <dbReference type="ARBA" id="ARBA00022723"/>
    </source>
</evidence>
<dbReference type="PANTHER" id="PTHR48073:SF2">
    <property type="entry name" value="O-SUCCINYLBENZOATE SYNTHASE"/>
    <property type="match status" value="1"/>
</dbReference>
<dbReference type="OrthoDB" id="3725747at2"/>
<dbReference type="Gene3D" id="3.20.20.120">
    <property type="entry name" value="Enolase-like C-terminal domain"/>
    <property type="match status" value="1"/>
</dbReference>
<dbReference type="EMBL" id="CP019605">
    <property type="protein sequence ID" value="AQP43839.1"/>
    <property type="molecule type" value="Genomic_DNA"/>
</dbReference>
<organism evidence="5 6">
    <name type="scientific">Tessaracoccus flavus</name>
    <dbReference type="NCBI Taxonomy" id="1610493"/>
    <lineage>
        <taxon>Bacteria</taxon>
        <taxon>Bacillati</taxon>
        <taxon>Actinomycetota</taxon>
        <taxon>Actinomycetes</taxon>
        <taxon>Propionibacteriales</taxon>
        <taxon>Propionibacteriaceae</taxon>
        <taxon>Tessaracoccus</taxon>
    </lineage>
</organism>
<dbReference type="NCBIfam" id="NF002782">
    <property type="entry name" value="PRK02901.1"/>
    <property type="match status" value="1"/>
</dbReference>
<gene>
    <name evidence="4" type="primary">menC</name>
    <name evidence="5" type="ORF">RPIT_02580</name>
</gene>
<dbReference type="KEGG" id="tfl:RPIT_02580"/>
<dbReference type="SFLD" id="SFLDG00180">
    <property type="entry name" value="muconate_cycloisomerase"/>
    <property type="match status" value="1"/>
</dbReference>
<comment type="cofactor">
    <cofactor evidence="4">
        <name>a divalent metal cation</name>
        <dbReference type="ChEBI" id="CHEBI:60240"/>
    </cofactor>
</comment>